<dbReference type="Proteomes" id="UP000256486">
    <property type="component" value="Unassembled WGS sequence"/>
</dbReference>
<gene>
    <name evidence="2" type="ORF">B7R54_12415</name>
</gene>
<dbReference type="Gene3D" id="1.20.120.680">
    <property type="entry name" value="Formiminotetrahydrofolate cyclodeaminase monomer, up-and-down helical bundle"/>
    <property type="match status" value="1"/>
</dbReference>
<dbReference type="RefSeq" id="WP_116415317.1">
    <property type="nucleotide sequence ID" value="NZ_NBWZ01000001.1"/>
</dbReference>
<dbReference type="InterPro" id="IPR007044">
    <property type="entry name" value="Cyclodeamin/CycHdrlase"/>
</dbReference>
<protein>
    <recommendedName>
        <fullName evidence="1">Cyclodeaminase/cyclohydrolase domain-containing protein</fullName>
    </recommendedName>
</protein>
<dbReference type="GO" id="GO:0003824">
    <property type="term" value="F:catalytic activity"/>
    <property type="evidence" value="ECO:0007669"/>
    <property type="project" value="InterPro"/>
</dbReference>
<sequence>MDSEFTSTAGQTVSTWLDSLAAPIPNPGGGAASAVLLGIAAGLASMVAGYGATAEPGTPAEAADRVAGIAAEAHALQRRAPALADADAAASKGFATAFRIEEGAERSSAIVQASLSAAASAFDLGRTAVGFAPLLANLSRLGTPALRTDVAVAALTLSTVIRASIVNLGVDLTSALAHTVDAALLRRENAGLFAGVAELRRALPGLEQTAALIEHDVTRF</sequence>
<accession>A0A3E0VLZ9</accession>
<comment type="caution">
    <text evidence="2">The sequence shown here is derived from an EMBL/GenBank/DDBJ whole genome shotgun (WGS) entry which is preliminary data.</text>
</comment>
<evidence type="ECO:0000259" key="1">
    <source>
        <dbReference type="Pfam" id="PF04961"/>
    </source>
</evidence>
<name>A0A3E0VLZ9_9MICO</name>
<organism evidence="2 3">
    <name type="scientific">Subtercola boreus</name>
    <dbReference type="NCBI Taxonomy" id="120213"/>
    <lineage>
        <taxon>Bacteria</taxon>
        <taxon>Bacillati</taxon>
        <taxon>Actinomycetota</taxon>
        <taxon>Actinomycetes</taxon>
        <taxon>Micrococcales</taxon>
        <taxon>Microbacteriaceae</taxon>
        <taxon>Subtercola</taxon>
    </lineage>
</organism>
<dbReference type="AlphaFoldDB" id="A0A3E0VLZ9"/>
<dbReference type="InterPro" id="IPR036178">
    <property type="entry name" value="Formintransfe-cycloase-like_sf"/>
</dbReference>
<reference evidence="2 3" key="1">
    <citation type="submission" date="2017-04" db="EMBL/GenBank/DDBJ databases">
        <title>Comparative genome analysis of Subtercola boreus.</title>
        <authorList>
            <person name="Cho Y.-J."/>
            <person name="Cho A."/>
            <person name="Kim O.-S."/>
            <person name="Lee J.-I."/>
        </authorList>
    </citation>
    <scope>NUCLEOTIDE SEQUENCE [LARGE SCALE GENOMIC DNA]</scope>
    <source>
        <strain evidence="2 3">K300</strain>
    </source>
</reference>
<keyword evidence="3" id="KW-1185">Reference proteome</keyword>
<proteinExistence type="predicted"/>
<dbReference type="Pfam" id="PF04961">
    <property type="entry name" value="FTCD_C"/>
    <property type="match status" value="1"/>
</dbReference>
<dbReference type="EMBL" id="NBWZ01000001">
    <property type="protein sequence ID" value="RFA09917.1"/>
    <property type="molecule type" value="Genomic_DNA"/>
</dbReference>
<feature type="domain" description="Cyclodeaminase/cyclohydrolase" evidence="1">
    <location>
        <begin position="13"/>
        <end position="173"/>
    </location>
</feature>
<dbReference type="SUPFAM" id="SSF101262">
    <property type="entry name" value="Methenyltetrahydrofolate cyclohydrolase-like"/>
    <property type="match status" value="1"/>
</dbReference>
<evidence type="ECO:0000313" key="2">
    <source>
        <dbReference type="EMBL" id="RFA09917.1"/>
    </source>
</evidence>
<evidence type="ECO:0000313" key="3">
    <source>
        <dbReference type="Proteomes" id="UP000256486"/>
    </source>
</evidence>